<dbReference type="PROSITE" id="PS01304">
    <property type="entry name" value="UBIH"/>
    <property type="match status" value="1"/>
</dbReference>
<evidence type="ECO:0000256" key="3">
    <source>
        <dbReference type="ARBA" id="ARBA00005349"/>
    </source>
</evidence>
<dbReference type="OrthoDB" id="9769565at2"/>
<keyword evidence="6 9" id="KW-0560">Oxidoreductase</keyword>
<evidence type="ECO:0000256" key="4">
    <source>
        <dbReference type="ARBA" id="ARBA00022630"/>
    </source>
</evidence>
<dbReference type="GO" id="GO:0071949">
    <property type="term" value="F:FAD binding"/>
    <property type="evidence" value="ECO:0007669"/>
    <property type="project" value="InterPro"/>
</dbReference>
<reference evidence="9 10" key="1">
    <citation type="submission" date="2018-01" db="EMBL/GenBank/DDBJ databases">
        <title>Saezia sanguinis gen. nov., sp. nov., in the order Burkholderiales isolated from human blood.</title>
        <authorList>
            <person name="Medina-Pascual M.J."/>
            <person name="Valdezate S."/>
            <person name="Monzon S."/>
            <person name="Cuesta I."/>
            <person name="Carrasco G."/>
            <person name="Villalon P."/>
            <person name="Saez-Nieto J.A."/>
        </authorList>
    </citation>
    <scope>NUCLEOTIDE SEQUENCE [LARGE SCALE GENOMIC DNA]</scope>
    <source>
        <strain evidence="9 10">CNM695-12</strain>
    </source>
</reference>
<comment type="cofactor">
    <cofactor evidence="1">
        <name>FAD</name>
        <dbReference type="ChEBI" id="CHEBI:57692"/>
    </cofactor>
</comment>
<evidence type="ECO:0000256" key="7">
    <source>
        <dbReference type="ARBA" id="ARBA00023033"/>
    </source>
</evidence>
<keyword evidence="7" id="KW-0503">Monooxygenase</keyword>
<dbReference type="PRINTS" id="PR00420">
    <property type="entry name" value="RNGMNOXGNASE"/>
</dbReference>
<dbReference type="InterPro" id="IPR010971">
    <property type="entry name" value="UbiH/COQ6"/>
</dbReference>
<comment type="similarity">
    <text evidence="3">Belongs to the UbiH/COQ6 family.</text>
</comment>
<evidence type="ECO:0000313" key="9">
    <source>
        <dbReference type="EMBL" id="RUS66988.1"/>
    </source>
</evidence>
<dbReference type="GO" id="GO:0004497">
    <property type="term" value="F:monooxygenase activity"/>
    <property type="evidence" value="ECO:0007669"/>
    <property type="project" value="UniProtKB-KW"/>
</dbReference>
<proteinExistence type="inferred from homology"/>
<keyword evidence="5" id="KW-0274">FAD</keyword>
<dbReference type="EMBL" id="PQSP01000002">
    <property type="protein sequence ID" value="RUS66988.1"/>
    <property type="molecule type" value="Genomic_DNA"/>
</dbReference>
<evidence type="ECO:0000256" key="1">
    <source>
        <dbReference type="ARBA" id="ARBA00001974"/>
    </source>
</evidence>
<evidence type="ECO:0000256" key="5">
    <source>
        <dbReference type="ARBA" id="ARBA00022827"/>
    </source>
</evidence>
<dbReference type="SUPFAM" id="SSF51905">
    <property type="entry name" value="FAD/NAD(P)-binding domain"/>
    <property type="match status" value="1"/>
</dbReference>
<dbReference type="GO" id="GO:0006744">
    <property type="term" value="P:ubiquinone biosynthetic process"/>
    <property type="evidence" value="ECO:0007669"/>
    <property type="project" value="UniProtKB-UniPathway"/>
</dbReference>
<dbReference type="EC" id="1.14.13.-" evidence="9"/>
<evidence type="ECO:0000313" key="10">
    <source>
        <dbReference type="Proteomes" id="UP000286947"/>
    </source>
</evidence>
<dbReference type="InterPro" id="IPR051205">
    <property type="entry name" value="UbiH/COQ6_monooxygenase"/>
</dbReference>
<comment type="caution">
    <text evidence="9">The sequence shown here is derived from an EMBL/GenBank/DDBJ whole genome shotgun (WGS) entry which is preliminary data.</text>
</comment>
<organism evidence="9 10">
    <name type="scientific">Saezia sanguinis</name>
    <dbReference type="NCBI Taxonomy" id="1965230"/>
    <lineage>
        <taxon>Bacteria</taxon>
        <taxon>Pseudomonadati</taxon>
        <taxon>Pseudomonadota</taxon>
        <taxon>Betaproteobacteria</taxon>
        <taxon>Burkholderiales</taxon>
        <taxon>Saeziaceae</taxon>
        <taxon>Saezia</taxon>
    </lineage>
</organism>
<dbReference type="Proteomes" id="UP000286947">
    <property type="component" value="Unassembled WGS sequence"/>
</dbReference>
<dbReference type="NCBIfam" id="TIGR01988">
    <property type="entry name" value="Ubi-OHases"/>
    <property type="match status" value="1"/>
</dbReference>
<name>A0A433SE21_9BURK</name>
<feature type="domain" description="FAD-binding" evidence="8">
    <location>
        <begin position="142"/>
        <end position="328"/>
    </location>
</feature>
<accession>A0A433SE21</accession>
<dbReference type="PANTHER" id="PTHR43876">
    <property type="entry name" value="UBIQUINONE BIOSYNTHESIS MONOOXYGENASE COQ6, MITOCHONDRIAL"/>
    <property type="match status" value="1"/>
</dbReference>
<dbReference type="InterPro" id="IPR002938">
    <property type="entry name" value="FAD-bd"/>
</dbReference>
<gene>
    <name evidence="9" type="primary">ubiI</name>
    <name evidence="9" type="ORF">CUZ56_00925</name>
</gene>
<evidence type="ECO:0000259" key="8">
    <source>
        <dbReference type="Pfam" id="PF01494"/>
    </source>
</evidence>
<dbReference type="UniPathway" id="UPA00232"/>
<evidence type="ECO:0000256" key="2">
    <source>
        <dbReference type="ARBA" id="ARBA00004749"/>
    </source>
</evidence>
<dbReference type="RefSeq" id="WP_126978700.1">
    <property type="nucleotide sequence ID" value="NZ_PQSP01000002.1"/>
</dbReference>
<dbReference type="InterPro" id="IPR036188">
    <property type="entry name" value="FAD/NAD-bd_sf"/>
</dbReference>
<dbReference type="PANTHER" id="PTHR43876:SF7">
    <property type="entry name" value="UBIQUINONE BIOSYNTHESIS MONOOXYGENASE COQ6, MITOCHONDRIAL"/>
    <property type="match status" value="1"/>
</dbReference>
<sequence length="379" mass="41486">MSKSSNEEQCDVLVRGGGIAGRTLAMLLARDGFNIALVERPTPMDESKDPRAYALNAAAVKLLRDLRVWPKEDACPVYDMQIAGDSGGQLAFSAWRQEVDTLTYIVPAVAIERALDKALDFQSRVQRLNTQENPRLPQTPLVAICEGRDSETRAAFGFKMKASEYGHSSLAARLVCEHGHGHIARQWFSGQDILALLPLTSENDKEVSLVWSVPSARAAELQALPAAEFEAVLREASHGALGELRLKTPVVGWALRFAHAERWIARAQGQTAVLVADAAHAMHPLAGQGLNVGLGDVMELARVLREKETWRSLGDEKMLRPYERARQTAFLKVGGACNALFHIYTDQAAPLKAVRNAGMNVVNAVKPLKRWLVGQASQN</sequence>
<dbReference type="Pfam" id="PF01494">
    <property type="entry name" value="FAD_binding_3"/>
    <property type="match status" value="2"/>
</dbReference>
<keyword evidence="10" id="KW-1185">Reference proteome</keyword>
<feature type="domain" description="FAD-binding" evidence="8">
    <location>
        <begin position="10"/>
        <end position="71"/>
    </location>
</feature>
<protein>
    <submittedName>
        <fullName evidence="9">2-octaprenylphenol hydroxylase</fullName>
        <ecNumber evidence="9">1.14.13.-</ecNumber>
    </submittedName>
</protein>
<dbReference type="InterPro" id="IPR018168">
    <property type="entry name" value="Ubi_Hdrlase_CS"/>
</dbReference>
<comment type="pathway">
    <text evidence="2">Cofactor biosynthesis; ubiquinone biosynthesis.</text>
</comment>
<evidence type="ECO:0000256" key="6">
    <source>
        <dbReference type="ARBA" id="ARBA00023002"/>
    </source>
</evidence>
<dbReference type="Gene3D" id="3.50.50.60">
    <property type="entry name" value="FAD/NAD(P)-binding domain"/>
    <property type="match status" value="2"/>
</dbReference>
<keyword evidence="4" id="KW-0285">Flavoprotein</keyword>
<dbReference type="GO" id="GO:0016705">
    <property type="term" value="F:oxidoreductase activity, acting on paired donors, with incorporation or reduction of molecular oxygen"/>
    <property type="evidence" value="ECO:0007669"/>
    <property type="project" value="InterPro"/>
</dbReference>
<dbReference type="AlphaFoldDB" id="A0A433SE21"/>